<dbReference type="PANTHER" id="PTHR41260:SF1">
    <property type="entry name" value="PROTEIN ECSC"/>
    <property type="match status" value="1"/>
</dbReference>
<accession>A0AAE4J076</accession>
<reference evidence="1" key="1">
    <citation type="submission" date="2022-11" db="EMBL/GenBank/DDBJ databases">
        <title>blaNDM-1 and qnrB1 co-producing ST413 Enterobacter.</title>
        <authorList>
            <person name="Halder G."/>
            <person name="Chaudhuri B."/>
            <person name="Dutta S."/>
        </authorList>
    </citation>
    <scope>NUCLEOTIDE SEQUENCE</scope>
    <source>
        <strain evidence="1">PEER684</strain>
    </source>
</reference>
<protein>
    <submittedName>
        <fullName evidence="1">EcsC family protein</fullName>
    </submittedName>
</protein>
<gene>
    <name evidence="1" type="ORF">MX989_15785</name>
</gene>
<organism evidence="1 2">
    <name type="scientific">Enterobacter sichuanensis</name>
    <dbReference type="NCBI Taxonomy" id="2071710"/>
    <lineage>
        <taxon>Bacteria</taxon>
        <taxon>Pseudomonadati</taxon>
        <taxon>Pseudomonadota</taxon>
        <taxon>Gammaproteobacteria</taxon>
        <taxon>Enterobacterales</taxon>
        <taxon>Enterobacteriaceae</taxon>
        <taxon>Enterobacter</taxon>
        <taxon>Enterobacter cloacae complex</taxon>
    </lineage>
</organism>
<dbReference type="PANTHER" id="PTHR41260">
    <property type="entry name" value="PROTEIN ECSC"/>
    <property type="match status" value="1"/>
</dbReference>
<dbReference type="AlphaFoldDB" id="A0AAE4J076"/>
<proteinExistence type="predicted"/>
<dbReference type="EMBL" id="JALLIR010000001">
    <property type="protein sequence ID" value="MDR9947542.1"/>
    <property type="molecule type" value="Genomic_DNA"/>
</dbReference>
<dbReference type="RefSeq" id="WP_008499896.1">
    <property type="nucleotide sequence ID" value="NZ_JALLIR010000001.1"/>
</dbReference>
<dbReference type="Proteomes" id="UP001185068">
    <property type="component" value="Unassembled WGS sequence"/>
</dbReference>
<evidence type="ECO:0000313" key="1">
    <source>
        <dbReference type="EMBL" id="MDR9947542.1"/>
    </source>
</evidence>
<sequence>MDSDDKKSGKFSGATAAFGALGSIGKKVLAKKDTAKSEDGEITESKVMQVLDWAYDKACNGVVGLDSAQELAAPYLNDEGELVDKVNALIRWQNTKAGTSGFITGLGGIITLPVAIPANISSVIFIQVRMIAAIAHMGGYDLKDDRVKTLVYTCLTGNAAKDIVKNIGITISTKMTNTLIKNISGETIKAINKAVGFRLITKFGQKGAINLGKAIPLVGGVVGATFDSVSTNTIGNISRNIFIEEKIPE</sequence>
<evidence type="ECO:0000313" key="2">
    <source>
        <dbReference type="Proteomes" id="UP001185068"/>
    </source>
</evidence>
<comment type="caution">
    <text evidence="1">The sequence shown here is derived from an EMBL/GenBank/DDBJ whole genome shotgun (WGS) entry which is preliminary data.</text>
</comment>
<dbReference type="InterPro" id="IPR024787">
    <property type="entry name" value="EcsC"/>
</dbReference>
<dbReference type="Pfam" id="PF12787">
    <property type="entry name" value="EcsC"/>
    <property type="match status" value="1"/>
</dbReference>
<name>A0AAE4J076_9ENTR</name>